<feature type="compositionally biased region" description="Acidic residues" evidence="1">
    <location>
        <begin position="211"/>
        <end position="232"/>
    </location>
</feature>
<dbReference type="AlphaFoldDB" id="A0AAV1D8Y0"/>
<keyword evidence="3" id="KW-1185">Reference proteome</keyword>
<dbReference type="Proteomes" id="UP001161247">
    <property type="component" value="Chromosome 4"/>
</dbReference>
<feature type="compositionally biased region" description="Acidic residues" evidence="1">
    <location>
        <begin position="98"/>
        <end position="132"/>
    </location>
</feature>
<feature type="region of interest" description="Disordered" evidence="1">
    <location>
        <begin position="1"/>
        <end position="312"/>
    </location>
</feature>
<dbReference type="EMBL" id="OX459121">
    <property type="protein sequence ID" value="CAI9103107.1"/>
    <property type="molecule type" value="Genomic_DNA"/>
</dbReference>
<reference evidence="2" key="1">
    <citation type="submission" date="2023-03" db="EMBL/GenBank/DDBJ databases">
        <authorList>
            <person name="Julca I."/>
        </authorList>
    </citation>
    <scope>NUCLEOTIDE SEQUENCE</scope>
</reference>
<accession>A0AAV1D8Y0</accession>
<proteinExistence type="predicted"/>
<feature type="compositionally biased region" description="Basic and acidic residues" evidence="1">
    <location>
        <begin position="165"/>
        <end position="178"/>
    </location>
</feature>
<feature type="compositionally biased region" description="Acidic residues" evidence="1">
    <location>
        <begin position="193"/>
        <end position="202"/>
    </location>
</feature>
<feature type="compositionally biased region" description="Acidic residues" evidence="1">
    <location>
        <begin position="64"/>
        <end position="81"/>
    </location>
</feature>
<sequence>MGKRITRKMAKKNGKKRKEKKYRRRRARRLRQEAERNFPRDEIPADHNVDGELNVPGEGVQENVDGDDELNAPEEVVDDNVADGNGLSVPEEGINDNVEGDDDNSEQEMEGEEDGQEENQENEVIEPPEENQEQPVGAVEGSSPANPAAEKEAHPVGSQDNAGDWPKETGDRVAREQYADEELNSREPNNPEGVDDNFDGDDGNAGKEMGAEVEEQPEENLEASGGEVEESESIILAQESHHVNVDVSESPEETGDLHHGDQEAEEIRESKGKEVDRSDPENIHESDANRIPTGSQILPPDRMLKRRAPHSDDDVYYTERQFRHLSQRANRLSLLELINRCRNSANHEAAQSSSSSSASRGTITDMSQRALELFHQKMAEALMTQKGKPEKSWVECGICCVVKPPQFMVRVSCGCGFYAVCMDYCVIRLRLAEYRQDIRLVCKDCWRNLLSEKLIHYVLCKLLQMALIFRIR</sequence>
<feature type="compositionally biased region" description="Basic and acidic residues" evidence="1">
    <location>
        <begin position="30"/>
        <end position="50"/>
    </location>
</feature>
<evidence type="ECO:0000313" key="2">
    <source>
        <dbReference type="EMBL" id="CAI9103107.1"/>
    </source>
</evidence>
<feature type="compositionally biased region" description="Basic and acidic residues" evidence="1">
    <location>
        <begin position="255"/>
        <end position="288"/>
    </location>
</feature>
<feature type="compositionally biased region" description="Basic residues" evidence="1">
    <location>
        <begin position="1"/>
        <end position="29"/>
    </location>
</feature>
<evidence type="ECO:0000256" key="1">
    <source>
        <dbReference type="SAM" id="MobiDB-lite"/>
    </source>
</evidence>
<organism evidence="2 3">
    <name type="scientific">Oldenlandia corymbosa var. corymbosa</name>
    <dbReference type="NCBI Taxonomy" id="529605"/>
    <lineage>
        <taxon>Eukaryota</taxon>
        <taxon>Viridiplantae</taxon>
        <taxon>Streptophyta</taxon>
        <taxon>Embryophyta</taxon>
        <taxon>Tracheophyta</taxon>
        <taxon>Spermatophyta</taxon>
        <taxon>Magnoliopsida</taxon>
        <taxon>eudicotyledons</taxon>
        <taxon>Gunneridae</taxon>
        <taxon>Pentapetalae</taxon>
        <taxon>asterids</taxon>
        <taxon>lamiids</taxon>
        <taxon>Gentianales</taxon>
        <taxon>Rubiaceae</taxon>
        <taxon>Rubioideae</taxon>
        <taxon>Spermacoceae</taxon>
        <taxon>Hedyotis-Oldenlandia complex</taxon>
        <taxon>Oldenlandia</taxon>
    </lineage>
</organism>
<evidence type="ECO:0000313" key="3">
    <source>
        <dbReference type="Proteomes" id="UP001161247"/>
    </source>
</evidence>
<name>A0AAV1D8Y0_OLDCO</name>
<gene>
    <name evidence="2" type="ORF">OLC1_LOCUS12331</name>
</gene>
<protein>
    <submittedName>
        <fullName evidence="2">OLC1v1001543C1</fullName>
    </submittedName>
</protein>